<accession>A0A917BLB8</accession>
<dbReference type="Pfam" id="PF11188">
    <property type="entry name" value="DUF2975"/>
    <property type="match status" value="1"/>
</dbReference>
<feature type="transmembrane region" description="Helical" evidence="1">
    <location>
        <begin position="64"/>
        <end position="88"/>
    </location>
</feature>
<evidence type="ECO:0000256" key="1">
    <source>
        <dbReference type="SAM" id="Phobius"/>
    </source>
</evidence>
<keyword evidence="1" id="KW-0812">Transmembrane</keyword>
<proteinExistence type="predicted"/>
<reference evidence="2" key="1">
    <citation type="journal article" date="2014" name="Int. J. Syst. Evol. Microbiol.">
        <title>Complete genome sequence of Corynebacterium casei LMG S-19264T (=DSM 44701T), isolated from a smear-ripened cheese.</title>
        <authorList>
            <consortium name="US DOE Joint Genome Institute (JGI-PGF)"/>
            <person name="Walter F."/>
            <person name="Albersmeier A."/>
            <person name="Kalinowski J."/>
            <person name="Ruckert C."/>
        </authorList>
    </citation>
    <scope>NUCLEOTIDE SEQUENCE</scope>
    <source>
        <strain evidence="2">CCM 7897</strain>
    </source>
</reference>
<name>A0A917BLB8_9HYPH</name>
<feature type="transmembrane region" description="Helical" evidence="1">
    <location>
        <begin position="22"/>
        <end position="44"/>
    </location>
</feature>
<feature type="transmembrane region" description="Helical" evidence="1">
    <location>
        <begin position="156"/>
        <end position="179"/>
    </location>
</feature>
<comment type="caution">
    <text evidence="2">The sequence shown here is derived from an EMBL/GenBank/DDBJ whole genome shotgun (WGS) entry which is preliminary data.</text>
</comment>
<keyword evidence="3" id="KW-1185">Reference proteome</keyword>
<protein>
    <recommendedName>
        <fullName evidence="4">DUF2975 domain-containing protein</fullName>
    </recommendedName>
</protein>
<dbReference type="EMBL" id="BMCT01000001">
    <property type="protein sequence ID" value="GGF45237.1"/>
    <property type="molecule type" value="Genomic_DNA"/>
</dbReference>
<feature type="transmembrane region" description="Helical" evidence="1">
    <location>
        <begin position="114"/>
        <end position="136"/>
    </location>
</feature>
<dbReference type="AlphaFoldDB" id="A0A917BLB8"/>
<dbReference type="InterPro" id="IPR021354">
    <property type="entry name" value="DUF2975"/>
</dbReference>
<evidence type="ECO:0008006" key="4">
    <source>
        <dbReference type="Google" id="ProtNLM"/>
    </source>
</evidence>
<reference evidence="2" key="2">
    <citation type="submission" date="2020-09" db="EMBL/GenBank/DDBJ databases">
        <authorList>
            <person name="Sun Q."/>
            <person name="Sedlacek I."/>
        </authorList>
    </citation>
    <scope>NUCLEOTIDE SEQUENCE</scope>
    <source>
        <strain evidence="2">CCM 7897</strain>
    </source>
</reference>
<keyword evidence="1" id="KW-1133">Transmembrane helix</keyword>
<evidence type="ECO:0000313" key="2">
    <source>
        <dbReference type="EMBL" id="GGF45237.1"/>
    </source>
</evidence>
<organism evidence="2 3">
    <name type="scientific">Azorhizobium oxalatiphilum</name>
    <dbReference type="NCBI Taxonomy" id="980631"/>
    <lineage>
        <taxon>Bacteria</taxon>
        <taxon>Pseudomonadati</taxon>
        <taxon>Pseudomonadota</taxon>
        <taxon>Alphaproteobacteria</taxon>
        <taxon>Hyphomicrobiales</taxon>
        <taxon>Xanthobacteraceae</taxon>
        <taxon>Azorhizobium</taxon>
    </lineage>
</organism>
<dbReference type="RefSeq" id="WP_188574381.1">
    <property type="nucleotide sequence ID" value="NZ_BMCT01000001.1"/>
</dbReference>
<gene>
    <name evidence="2" type="ORF">GCM10007301_00950</name>
</gene>
<sequence length="186" mass="18852">MPPLAAPAHHPRLTALARLSRAMAALCTATAVLLAAGMLVYWIMTPAPALFAQAGLAADAGAELGPAARALGFAVSMIPLGALIYGLVSARRCFRAFAAGTVFSATPIRRLRTFALAVIAAALLKPAAGAALSLLLSAQRGNGPWSLALHVGSDTLLALVLAGTVAVMASIMAEAAAIADENRQFV</sequence>
<keyword evidence="1" id="KW-0472">Membrane</keyword>
<dbReference type="Proteomes" id="UP000606044">
    <property type="component" value="Unassembled WGS sequence"/>
</dbReference>
<evidence type="ECO:0000313" key="3">
    <source>
        <dbReference type="Proteomes" id="UP000606044"/>
    </source>
</evidence>